<comment type="caution">
    <text evidence="2">The sequence shown here is derived from an EMBL/GenBank/DDBJ whole genome shotgun (WGS) entry which is preliminary data.</text>
</comment>
<organism evidence="2 3">
    <name type="scientific">Sulfobacillus thermosulfidooxidans</name>
    <dbReference type="NCBI Taxonomy" id="28034"/>
    <lineage>
        <taxon>Bacteria</taxon>
        <taxon>Bacillati</taxon>
        <taxon>Bacillota</taxon>
        <taxon>Clostridia</taxon>
        <taxon>Eubacteriales</taxon>
        <taxon>Clostridiales Family XVII. Incertae Sedis</taxon>
        <taxon>Sulfobacillus</taxon>
    </lineage>
</organism>
<keyword evidence="1" id="KW-0472">Membrane</keyword>
<proteinExistence type="predicted"/>
<keyword evidence="1" id="KW-0812">Transmembrane</keyword>
<feature type="transmembrane region" description="Helical" evidence="1">
    <location>
        <begin position="63"/>
        <end position="84"/>
    </location>
</feature>
<dbReference type="EMBL" id="PXYX01000063">
    <property type="protein sequence ID" value="PSR24011.1"/>
    <property type="molecule type" value="Genomic_DNA"/>
</dbReference>
<evidence type="ECO:0000313" key="2">
    <source>
        <dbReference type="EMBL" id="PSR24011.1"/>
    </source>
</evidence>
<protein>
    <submittedName>
        <fullName evidence="2">Uncharacterized protein</fullName>
    </submittedName>
</protein>
<keyword evidence="1" id="KW-1133">Transmembrane helix</keyword>
<evidence type="ECO:0000313" key="3">
    <source>
        <dbReference type="Proteomes" id="UP000242705"/>
    </source>
</evidence>
<accession>A0A2T2WP45</accession>
<reference evidence="2 3" key="1">
    <citation type="journal article" date="2014" name="BMC Genomics">
        <title>Comparison of environmental and isolate Sulfobacillus genomes reveals diverse carbon, sulfur, nitrogen, and hydrogen metabolisms.</title>
        <authorList>
            <person name="Justice N.B."/>
            <person name="Norman A."/>
            <person name="Brown C.T."/>
            <person name="Singh A."/>
            <person name="Thomas B.C."/>
            <person name="Banfield J.F."/>
        </authorList>
    </citation>
    <scope>NUCLEOTIDE SEQUENCE [LARGE SCALE GENOMIC DNA]</scope>
    <source>
        <strain evidence="2">AMDSBA5</strain>
    </source>
</reference>
<dbReference type="AlphaFoldDB" id="A0A2T2WP45"/>
<evidence type="ECO:0000256" key="1">
    <source>
        <dbReference type="SAM" id="Phobius"/>
    </source>
</evidence>
<name>A0A2T2WP45_SULTH</name>
<sequence>MIIIAIVVSLAFNFLSQLAHEWGHCVAGKTSGFSCRIVLQKPYITNLATVMHDGPELTPLRNVWITGMGIVFHIIFAWGVIMIINRLTNQSLNVLGYLPLLARPLLPLDHFDGFYLANVFPTAVRRRQAKVLLWTVWAAMMGCSGLALAQQAATSYSELFNRSLLGMSILFNMDLVIMGLRYSRVTWKKWRIYHHETEC</sequence>
<gene>
    <name evidence="2" type="ORF">C7B47_15515</name>
</gene>
<feature type="transmembrane region" description="Helical" evidence="1">
    <location>
        <begin position="131"/>
        <end position="152"/>
    </location>
</feature>
<dbReference type="Proteomes" id="UP000242705">
    <property type="component" value="Unassembled WGS sequence"/>
</dbReference>
<feature type="transmembrane region" description="Helical" evidence="1">
    <location>
        <begin position="164"/>
        <end position="182"/>
    </location>
</feature>